<reference evidence="1" key="1">
    <citation type="journal article" date="2021" name="Sci. Rep.">
        <title>Diploid genomic architecture of Nitzschia inconspicua, an elite biomass production diatom.</title>
        <authorList>
            <person name="Oliver A."/>
            <person name="Podell S."/>
            <person name="Pinowska A."/>
            <person name="Traller J.C."/>
            <person name="Smith S.R."/>
            <person name="McClure R."/>
            <person name="Beliaev A."/>
            <person name="Bohutskyi P."/>
            <person name="Hill E.A."/>
            <person name="Rabines A."/>
            <person name="Zheng H."/>
            <person name="Allen L.Z."/>
            <person name="Kuo A."/>
            <person name="Grigoriev I.V."/>
            <person name="Allen A.E."/>
            <person name="Hazlebeck D."/>
            <person name="Allen E.E."/>
        </authorList>
    </citation>
    <scope>NUCLEOTIDE SEQUENCE</scope>
    <source>
        <strain evidence="1">Hildebrandi</strain>
    </source>
</reference>
<accession>A0A9K3PNY0</accession>
<protein>
    <submittedName>
        <fullName evidence="1">Uncharacterized protein</fullName>
    </submittedName>
</protein>
<sequence>MKVPSIILKTVFLVAIAVFMVKGYDLESPALGQELQFPPGPRLSTGIVRVGRTPAARIEEGKQVGLIWFDNDLAVPSTGAPMGTQTATVSRSVPTLCWLATFALIWTRLKGRALSLLRLYSIWLSSPPLI</sequence>
<proteinExistence type="predicted"/>
<keyword evidence="2" id="KW-1185">Reference proteome</keyword>
<evidence type="ECO:0000313" key="2">
    <source>
        <dbReference type="Proteomes" id="UP000693970"/>
    </source>
</evidence>
<comment type="caution">
    <text evidence="1">The sequence shown here is derived from an EMBL/GenBank/DDBJ whole genome shotgun (WGS) entry which is preliminary data.</text>
</comment>
<gene>
    <name evidence="1" type="ORF">IV203_003653</name>
</gene>
<dbReference type="EMBL" id="JAGRRH010000016">
    <property type="protein sequence ID" value="KAG7354297.1"/>
    <property type="molecule type" value="Genomic_DNA"/>
</dbReference>
<reference evidence="1" key="2">
    <citation type="submission" date="2021-04" db="EMBL/GenBank/DDBJ databases">
        <authorList>
            <person name="Podell S."/>
        </authorList>
    </citation>
    <scope>NUCLEOTIDE SEQUENCE</scope>
    <source>
        <strain evidence="1">Hildebrandi</strain>
    </source>
</reference>
<name>A0A9K3PNY0_9STRA</name>
<dbReference type="Proteomes" id="UP000693970">
    <property type="component" value="Unassembled WGS sequence"/>
</dbReference>
<evidence type="ECO:0000313" key="1">
    <source>
        <dbReference type="EMBL" id="KAG7354297.1"/>
    </source>
</evidence>
<organism evidence="1 2">
    <name type="scientific">Nitzschia inconspicua</name>
    <dbReference type="NCBI Taxonomy" id="303405"/>
    <lineage>
        <taxon>Eukaryota</taxon>
        <taxon>Sar</taxon>
        <taxon>Stramenopiles</taxon>
        <taxon>Ochrophyta</taxon>
        <taxon>Bacillariophyta</taxon>
        <taxon>Bacillariophyceae</taxon>
        <taxon>Bacillariophycidae</taxon>
        <taxon>Bacillariales</taxon>
        <taxon>Bacillariaceae</taxon>
        <taxon>Nitzschia</taxon>
    </lineage>
</organism>
<dbReference type="AlphaFoldDB" id="A0A9K3PNY0"/>